<dbReference type="AlphaFoldDB" id="A0A182HKL7"/>
<organism evidence="8 9">
    <name type="scientific">Anopheles arabiensis</name>
    <name type="common">Mosquito</name>
    <dbReference type="NCBI Taxonomy" id="7173"/>
    <lineage>
        <taxon>Eukaryota</taxon>
        <taxon>Metazoa</taxon>
        <taxon>Ecdysozoa</taxon>
        <taxon>Arthropoda</taxon>
        <taxon>Hexapoda</taxon>
        <taxon>Insecta</taxon>
        <taxon>Pterygota</taxon>
        <taxon>Neoptera</taxon>
        <taxon>Endopterygota</taxon>
        <taxon>Diptera</taxon>
        <taxon>Nematocera</taxon>
        <taxon>Culicoidea</taxon>
        <taxon>Culicidae</taxon>
        <taxon>Anophelinae</taxon>
        <taxon>Anopheles</taxon>
    </lineage>
</organism>
<name>A0A182HKL7_ANOAR</name>
<proteinExistence type="inferred from homology"/>
<evidence type="ECO:0000256" key="4">
    <source>
        <dbReference type="ARBA" id="ARBA00022989"/>
    </source>
</evidence>
<sequence length="542" mass="59486">MQSSMMEKLSFLYKPYVLAVLTIGYIAGELGHYLIGVTSKATAIELDYGDQACQQNHTDFLRHELPAQCAEFIIEHECHQQHINGTVYCEWNYNGLGLEYQLLAGPSFIAVFTVMGVVLGVAADRYNRVRMLFVCTLVFAVAILLQGTVKEYWHLILLRMVMAAGEAGCNPLATGIMSDIFPESKRALVMAIFNWGIYGGYGIAFPVGRYITKLDIGGLGWRVCYYGTGVLALIMAVLTGTTLREPERQSIGEDAAGKAKINLVKVLLQPRVLLLVLAASIRHSGGMTFAYNADLYYNIYFPDVDLGWWLFAVTIGIGSIGVVVGGIVSDKVVAKMGIRSRVACLAISQLLATPFAFGSVYFEPLWAMITLGISYFFAEMWFGIVFAVLVEIVPLQVRSTTIGVFLFVMNNIGGNLPILVDPLAKAIGYRGSVMFFYAGFYGISTVLFFITMFFMDGPKPEETAATIGHDPTSHANHVEMGHENNTFQPDDYLPSPHANGHTANGHRNIVSRATPATMAQWRDLLGRAQNLSSAQSGQNLSH</sequence>
<dbReference type="EMBL" id="APCN01000846">
    <property type="status" value="NOT_ANNOTATED_CDS"/>
    <property type="molecule type" value="Genomic_DNA"/>
</dbReference>
<dbReference type="InterPro" id="IPR044770">
    <property type="entry name" value="MFS_spinster-like"/>
</dbReference>
<accession>A0A182HKL7</accession>
<dbReference type="SUPFAM" id="SSF103473">
    <property type="entry name" value="MFS general substrate transporter"/>
    <property type="match status" value="1"/>
</dbReference>
<evidence type="ECO:0000256" key="3">
    <source>
        <dbReference type="ARBA" id="ARBA00022692"/>
    </source>
</evidence>
<feature type="domain" description="Major facilitator superfamily (MFS) profile" evidence="7">
    <location>
        <begin position="17"/>
        <end position="456"/>
    </location>
</feature>
<dbReference type="InterPro" id="IPR036259">
    <property type="entry name" value="MFS_trans_sf"/>
</dbReference>
<dbReference type="PROSITE" id="PS50850">
    <property type="entry name" value="MFS"/>
    <property type="match status" value="1"/>
</dbReference>
<keyword evidence="4" id="KW-1133">Transmembrane helix</keyword>
<evidence type="ECO:0000259" key="7">
    <source>
        <dbReference type="PROSITE" id="PS50850"/>
    </source>
</evidence>
<keyword evidence="5" id="KW-0472">Membrane</keyword>
<dbReference type="Pfam" id="PF07690">
    <property type="entry name" value="MFS_1"/>
    <property type="match status" value="1"/>
</dbReference>
<keyword evidence="3" id="KW-0812">Transmembrane</keyword>
<evidence type="ECO:0000256" key="5">
    <source>
        <dbReference type="ARBA" id="ARBA00023136"/>
    </source>
</evidence>
<dbReference type="Proteomes" id="UP000075840">
    <property type="component" value="Unassembled WGS sequence"/>
</dbReference>
<evidence type="ECO:0000256" key="2">
    <source>
        <dbReference type="ARBA" id="ARBA00022448"/>
    </source>
</evidence>
<evidence type="ECO:0000313" key="8">
    <source>
        <dbReference type="EnsemblMetazoa" id="AARA001797-PA"/>
    </source>
</evidence>
<evidence type="ECO:0000256" key="1">
    <source>
        <dbReference type="ARBA" id="ARBA00004141"/>
    </source>
</evidence>
<keyword evidence="9" id="KW-1185">Reference proteome</keyword>
<evidence type="ECO:0000313" key="9">
    <source>
        <dbReference type="Proteomes" id="UP000075840"/>
    </source>
</evidence>
<comment type="subcellular location">
    <subcellularLocation>
        <location evidence="1">Membrane</location>
        <topology evidence="1">Multi-pass membrane protein</topology>
    </subcellularLocation>
</comment>
<reference evidence="8" key="1">
    <citation type="submission" date="2022-08" db="UniProtKB">
        <authorList>
            <consortium name="EnsemblMetazoa"/>
        </authorList>
    </citation>
    <scope>IDENTIFICATION</scope>
    <source>
        <strain evidence="8">Dongola</strain>
    </source>
</reference>
<dbReference type="InterPro" id="IPR020846">
    <property type="entry name" value="MFS_dom"/>
</dbReference>
<comment type="similarity">
    <text evidence="6">Belongs to the major facilitator superfamily. Spinster (TC 2.A.1.49) family.</text>
</comment>
<dbReference type="GO" id="GO:0016020">
    <property type="term" value="C:membrane"/>
    <property type="evidence" value="ECO:0007669"/>
    <property type="project" value="UniProtKB-SubCell"/>
</dbReference>
<dbReference type="InterPro" id="IPR011701">
    <property type="entry name" value="MFS"/>
</dbReference>
<protein>
    <recommendedName>
        <fullName evidence="7">Major facilitator superfamily (MFS) profile domain-containing protein</fullName>
    </recommendedName>
</protein>
<dbReference type="GO" id="GO:0022857">
    <property type="term" value="F:transmembrane transporter activity"/>
    <property type="evidence" value="ECO:0007669"/>
    <property type="project" value="InterPro"/>
</dbReference>
<dbReference type="PANTHER" id="PTHR23505:SF96">
    <property type="entry name" value="LP14756P"/>
    <property type="match status" value="1"/>
</dbReference>
<evidence type="ECO:0000256" key="6">
    <source>
        <dbReference type="ARBA" id="ARBA00024338"/>
    </source>
</evidence>
<dbReference type="VEuPathDB" id="VectorBase:AARA001797"/>
<dbReference type="Gene3D" id="1.20.1250.20">
    <property type="entry name" value="MFS general substrate transporter like domains"/>
    <property type="match status" value="1"/>
</dbReference>
<dbReference type="EnsemblMetazoa" id="AARA001797-RA">
    <property type="protein sequence ID" value="AARA001797-PA"/>
    <property type="gene ID" value="AARA001797"/>
</dbReference>
<dbReference type="PANTHER" id="PTHR23505">
    <property type="entry name" value="SPINSTER"/>
    <property type="match status" value="1"/>
</dbReference>
<keyword evidence="2" id="KW-0813">Transport</keyword>
<dbReference type="VEuPathDB" id="VectorBase:AARA21_007925"/>
<dbReference type="CDD" id="cd17328">
    <property type="entry name" value="MFS_spinster_like"/>
    <property type="match status" value="1"/>
</dbReference>